<dbReference type="InterPro" id="IPR011257">
    <property type="entry name" value="DNA_glycosylase"/>
</dbReference>
<evidence type="ECO:0000256" key="3">
    <source>
        <dbReference type="ARBA" id="ARBA00008343"/>
    </source>
</evidence>
<reference evidence="12 13" key="1">
    <citation type="submission" date="2018-06" db="EMBL/GenBank/DDBJ databases">
        <title>Genomic Encyclopedia of Archaeal and Bacterial Type Strains, Phase II (KMG-II): from individual species to whole genera.</title>
        <authorList>
            <person name="Goeker M."/>
        </authorList>
    </citation>
    <scope>NUCLEOTIDE SEQUENCE [LARGE SCALE GENOMIC DNA]</scope>
    <source>
        <strain evidence="12 13">DSM 23857</strain>
    </source>
</reference>
<evidence type="ECO:0000256" key="9">
    <source>
        <dbReference type="ARBA" id="ARBA00023204"/>
    </source>
</evidence>
<dbReference type="InterPro" id="IPR003265">
    <property type="entry name" value="HhH-GPD_domain"/>
</dbReference>
<dbReference type="PROSITE" id="PS00764">
    <property type="entry name" value="ENDONUCLEASE_III_1"/>
    <property type="match status" value="1"/>
</dbReference>
<evidence type="ECO:0000313" key="13">
    <source>
        <dbReference type="Proteomes" id="UP000249547"/>
    </source>
</evidence>
<dbReference type="GO" id="GO:0046872">
    <property type="term" value="F:metal ion binding"/>
    <property type="evidence" value="ECO:0007669"/>
    <property type="project" value="UniProtKB-KW"/>
</dbReference>
<evidence type="ECO:0000256" key="1">
    <source>
        <dbReference type="ARBA" id="ARBA00001966"/>
    </source>
</evidence>
<evidence type="ECO:0000256" key="7">
    <source>
        <dbReference type="ARBA" id="ARBA00023004"/>
    </source>
</evidence>
<dbReference type="Gene3D" id="1.10.1670.10">
    <property type="entry name" value="Helix-hairpin-Helix base-excision DNA repair enzymes (C-terminal)"/>
    <property type="match status" value="1"/>
</dbReference>
<dbReference type="SUPFAM" id="SSF48150">
    <property type="entry name" value="DNA-glycosylase"/>
    <property type="match status" value="1"/>
</dbReference>
<dbReference type="SMART" id="SM00478">
    <property type="entry name" value="ENDO3c"/>
    <property type="match status" value="1"/>
</dbReference>
<dbReference type="GO" id="GO:0006298">
    <property type="term" value="P:mismatch repair"/>
    <property type="evidence" value="ECO:0007669"/>
    <property type="project" value="TreeGrafter"/>
</dbReference>
<keyword evidence="9" id="KW-0234">DNA repair</keyword>
<evidence type="ECO:0000256" key="8">
    <source>
        <dbReference type="ARBA" id="ARBA00023014"/>
    </source>
</evidence>
<keyword evidence="5" id="KW-0227">DNA damage</keyword>
<evidence type="ECO:0000256" key="10">
    <source>
        <dbReference type="ARBA" id="ARBA00023295"/>
    </source>
</evidence>
<dbReference type="GO" id="GO:0032357">
    <property type="term" value="F:oxidized purine DNA binding"/>
    <property type="evidence" value="ECO:0007669"/>
    <property type="project" value="TreeGrafter"/>
</dbReference>
<evidence type="ECO:0000259" key="11">
    <source>
        <dbReference type="SMART" id="SM00478"/>
    </source>
</evidence>
<evidence type="ECO:0000256" key="4">
    <source>
        <dbReference type="ARBA" id="ARBA00022723"/>
    </source>
</evidence>
<keyword evidence="8" id="KW-0411">Iron-sulfur</keyword>
<dbReference type="Proteomes" id="UP000249547">
    <property type="component" value="Unassembled WGS sequence"/>
</dbReference>
<dbReference type="PANTHER" id="PTHR42944">
    <property type="entry name" value="ADENINE DNA GLYCOSYLASE"/>
    <property type="match status" value="1"/>
</dbReference>
<keyword evidence="7" id="KW-0408">Iron</keyword>
<dbReference type="GO" id="GO:0035485">
    <property type="term" value="F:adenine/guanine mispair binding"/>
    <property type="evidence" value="ECO:0007669"/>
    <property type="project" value="TreeGrafter"/>
</dbReference>
<dbReference type="GO" id="GO:0000701">
    <property type="term" value="F:purine-specific mismatch base pair DNA N-glycosylase activity"/>
    <property type="evidence" value="ECO:0007669"/>
    <property type="project" value="TreeGrafter"/>
</dbReference>
<dbReference type="GO" id="GO:0006284">
    <property type="term" value="P:base-excision repair"/>
    <property type="evidence" value="ECO:0007669"/>
    <property type="project" value="InterPro"/>
</dbReference>
<dbReference type="InterPro" id="IPR044298">
    <property type="entry name" value="MIG/MutY"/>
</dbReference>
<keyword evidence="10" id="KW-0326">Glycosidase</keyword>
<dbReference type="OrthoDB" id="9802365at2"/>
<dbReference type="InterPro" id="IPR023170">
    <property type="entry name" value="HhH_base_excis_C"/>
</dbReference>
<comment type="cofactor">
    <cofactor evidence="1">
        <name>[4Fe-4S] cluster</name>
        <dbReference type="ChEBI" id="CHEBI:49883"/>
    </cofactor>
</comment>
<feature type="domain" description="HhH-GPD" evidence="11">
    <location>
        <begin position="45"/>
        <end position="195"/>
    </location>
</feature>
<proteinExistence type="inferred from homology"/>
<keyword evidence="6" id="KW-0378">Hydrolase</keyword>
<keyword evidence="4" id="KW-0479">Metal-binding</keyword>
<dbReference type="InterPro" id="IPR004035">
    <property type="entry name" value="Endouclease-III_FeS-bd_BS"/>
</dbReference>
<comment type="function">
    <text evidence="2">Adenine glycosylase active on G-A mispairs. MutY also corrects error-prone DNA synthesis past GO lesions which are due to the oxidatively damaged form of guanine: 7,8-dihydro-8-oxoguanine (8-oxo-dGTP).</text>
</comment>
<evidence type="ECO:0000313" key="12">
    <source>
        <dbReference type="EMBL" id="RAJ01590.1"/>
    </source>
</evidence>
<dbReference type="PANTHER" id="PTHR42944:SF1">
    <property type="entry name" value="ADENINE DNA GLYCOSYLASE"/>
    <property type="match status" value="1"/>
</dbReference>
<dbReference type="Gene3D" id="1.10.340.30">
    <property type="entry name" value="Hypothetical protein, domain 2"/>
    <property type="match status" value="1"/>
</dbReference>
<gene>
    <name evidence="12" type="ORF">LX64_03806</name>
</gene>
<organism evidence="12 13">
    <name type="scientific">Chitinophaga skermanii</name>
    <dbReference type="NCBI Taxonomy" id="331697"/>
    <lineage>
        <taxon>Bacteria</taxon>
        <taxon>Pseudomonadati</taxon>
        <taxon>Bacteroidota</taxon>
        <taxon>Chitinophagia</taxon>
        <taxon>Chitinophagales</taxon>
        <taxon>Chitinophagaceae</taxon>
        <taxon>Chitinophaga</taxon>
    </lineage>
</organism>
<evidence type="ECO:0000256" key="5">
    <source>
        <dbReference type="ARBA" id="ARBA00022763"/>
    </source>
</evidence>
<dbReference type="GO" id="GO:0034039">
    <property type="term" value="F:8-oxo-7,8-dihydroguanine DNA N-glycosylase activity"/>
    <property type="evidence" value="ECO:0007669"/>
    <property type="project" value="TreeGrafter"/>
</dbReference>
<name>A0A327QAY2_9BACT</name>
<protein>
    <submittedName>
        <fullName evidence="12">A/G-specific DNA-adenine glycosylase</fullName>
    </submittedName>
</protein>
<sequence>MHTIPTGKISDFQTKLLTWFYLHGRQFPWRETQLNPYQAIIAEVLLQRTKAETVAKMYLDFLYQYPDWQSILSTPIEQLEESFKPIGLYRQRASGLKRLAAAMASHQFELPSEQAALAALPLFGQYILNAITLVVLQKPAPLLDVNMARLLERYFGERKLADIRYDPYLQELAHIVVASPNSLELNWAMLDFAALICKAGKPRCELCMLQADCVFFQKIY</sequence>
<dbReference type="Pfam" id="PF00730">
    <property type="entry name" value="HhH-GPD"/>
    <property type="match status" value="1"/>
</dbReference>
<dbReference type="GO" id="GO:0051536">
    <property type="term" value="F:iron-sulfur cluster binding"/>
    <property type="evidence" value="ECO:0007669"/>
    <property type="project" value="UniProtKB-KW"/>
</dbReference>
<keyword evidence="13" id="KW-1185">Reference proteome</keyword>
<comment type="caution">
    <text evidence="12">The sequence shown here is derived from an EMBL/GenBank/DDBJ whole genome shotgun (WGS) entry which is preliminary data.</text>
</comment>
<evidence type="ECO:0000256" key="2">
    <source>
        <dbReference type="ARBA" id="ARBA00002933"/>
    </source>
</evidence>
<dbReference type="RefSeq" id="WP_111599226.1">
    <property type="nucleotide sequence ID" value="NZ_QLLL01000007.1"/>
</dbReference>
<comment type="similarity">
    <text evidence="3">Belongs to the Nth/MutY family.</text>
</comment>
<evidence type="ECO:0000256" key="6">
    <source>
        <dbReference type="ARBA" id="ARBA00022801"/>
    </source>
</evidence>
<accession>A0A327QAY2</accession>
<dbReference type="AlphaFoldDB" id="A0A327QAY2"/>
<dbReference type="EMBL" id="QLLL01000007">
    <property type="protein sequence ID" value="RAJ01590.1"/>
    <property type="molecule type" value="Genomic_DNA"/>
</dbReference>
<dbReference type="CDD" id="cd00056">
    <property type="entry name" value="ENDO3c"/>
    <property type="match status" value="1"/>
</dbReference>